<dbReference type="PROSITE" id="PS00216">
    <property type="entry name" value="SUGAR_TRANSPORT_1"/>
    <property type="match status" value="1"/>
</dbReference>
<evidence type="ECO:0000256" key="1">
    <source>
        <dbReference type="ARBA" id="ARBA00004141"/>
    </source>
</evidence>
<proteinExistence type="inferred from homology"/>
<dbReference type="InterPro" id="IPR036259">
    <property type="entry name" value="MFS_trans_sf"/>
</dbReference>
<evidence type="ECO:0000256" key="7">
    <source>
        <dbReference type="SAM" id="MobiDB-lite"/>
    </source>
</evidence>
<dbReference type="InterPro" id="IPR020846">
    <property type="entry name" value="MFS_dom"/>
</dbReference>
<dbReference type="InterPro" id="IPR005828">
    <property type="entry name" value="MFS_sugar_transport-like"/>
</dbReference>
<evidence type="ECO:0000256" key="2">
    <source>
        <dbReference type="ARBA" id="ARBA00010992"/>
    </source>
</evidence>
<evidence type="ECO:0000259" key="9">
    <source>
        <dbReference type="PROSITE" id="PS50850"/>
    </source>
</evidence>
<feature type="transmembrane region" description="Helical" evidence="8">
    <location>
        <begin position="385"/>
        <end position="410"/>
    </location>
</feature>
<dbReference type="SUPFAM" id="SSF103473">
    <property type="entry name" value="MFS general substrate transporter"/>
    <property type="match status" value="1"/>
</dbReference>
<evidence type="ECO:0000256" key="6">
    <source>
        <dbReference type="ARBA" id="ARBA00023136"/>
    </source>
</evidence>
<feature type="transmembrane region" description="Helical" evidence="8">
    <location>
        <begin position="352"/>
        <end position="373"/>
    </location>
</feature>
<gene>
    <name evidence="10" type="ORF">OEZ85_002458</name>
</gene>
<feature type="transmembrane region" description="Helical" evidence="8">
    <location>
        <begin position="280"/>
        <end position="309"/>
    </location>
</feature>
<feature type="transmembrane region" description="Helical" evidence="8">
    <location>
        <begin position="422"/>
        <end position="446"/>
    </location>
</feature>
<evidence type="ECO:0000313" key="11">
    <source>
        <dbReference type="Proteomes" id="UP001244341"/>
    </source>
</evidence>
<dbReference type="InterPro" id="IPR045262">
    <property type="entry name" value="STP/PLT_plant"/>
</dbReference>
<keyword evidence="5 8" id="KW-1133">Transmembrane helix</keyword>
<evidence type="ECO:0000256" key="5">
    <source>
        <dbReference type="ARBA" id="ARBA00022989"/>
    </source>
</evidence>
<evidence type="ECO:0000256" key="4">
    <source>
        <dbReference type="ARBA" id="ARBA00022692"/>
    </source>
</evidence>
<dbReference type="Gene3D" id="1.20.1250.20">
    <property type="entry name" value="MFS general substrate transporter like domains"/>
    <property type="match status" value="1"/>
</dbReference>
<evidence type="ECO:0000313" key="10">
    <source>
        <dbReference type="EMBL" id="WIA13886.1"/>
    </source>
</evidence>
<dbReference type="PANTHER" id="PTHR23500:SF357">
    <property type="entry name" value="IP12678P"/>
    <property type="match status" value="1"/>
</dbReference>
<feature type="domain" description="Major facilitator superfamily (MFS) profile" evidence="9">
    <location>
        <begin position="21"/>
        <end position="477"/>
    </location>
</feature>
<evidence type="ECO:0000256" key="8">
    <source>
        <dbReference type="SAM" id="Phobius"/>
    </source>
</evidence>
<sequence length="529" mass="57020">MAHPQRPPAATPFTWMVVWVAMSTGWLVGFTDGDSALFIKSFRDKFFPEIQVGLGLGNPQDRFFTGIQPFCTFHRTEVPLYLALPHLTAAGGALTAAHLSHRRGRKPSVRLGCCMFVAGKLLLVFAAGVAQVWAARACTGFAVGLLHQAPLLEVLELVPFDKRGALACCQNLGRALGFACAALLSYGLALEERSWQWRLVPIFGIWPALLTVLLLLWLPETPSSLLQRGKLAEARIALQRLRGMLHNTEQEYGEILKASRLFSTSRTQLQALKQQREAQLALAAGLGLVTVASATGGALLTAAGFPVFYALGYGRLKGYTMSMVMIACGCVLGGVLAVLFADSLGRRKGTTLGCLLSSTCYVAVALIIKLVYFDAGGARQLPNSWAWAVGALISLACGFDFAANTLLWVFSFEVQPLPTRSLATGSITAWHSLMTFGWSLATLPLLCQLRGWGLFLLFTAASMATAAAAWWFMLPTCNIPLDQLDTLWAKHWFWCRYCCSAAAAGNPSISSSSSSSSSSSKAVHQGLGQ</sequence>
<comment type="similarity">
    <text evidence="2">Belongs to the major facilitator superfamily. Sugar transporter (TC 2.A.1.1) family.</text>
</comment>
<name>A0ABY8TXM5_TETOB</name>
<feature type="transmembrane region" description="Helical" evidence="8">
    <location>
        <begin position="321"/>
        <end position="340"/>
    </location>
</feature>
<evidence type="ECO:0000256" key="3">
    <source>
        <dbReference type="ARBA" id="ARBA00022448"/>
    </source>
</evidence>
<keyword evidence="3" id="KW-0813">Transport</keyword>
<feature type="compositionally biased region" description="Low complexity" evidence="7">
    <location>
        <begin position="509"/>
        <end position="520"/>
    </location>
</feature>
<dbReference type="InterPro" id="IPR005829">
    <property type="entry name" value="Sugar_transporter_CS"/>
</dbReference>
<organism evidence="10 11">
    <name type="scientific">Tetradesmus obliquus</name>
    <name type="common">Green alga</name>
    <name type="synonym">Acutodesmus obliquus</name>
    <dbReference type="NCBI Taxonomy" id="3088"/>
    <lineage>
        <taxon>Eukaryota</taxon>
        <taxon>Viridiplantae</taxon>
        <taxon>Chlorophyta</taxon>
        <taxon>core chlorophytes</taxon>
        <taxon>Chlorophyceae</taxon>
        <taxon>CS clade</taxon>
        <taxon>Sphaeropleales</taxon>
        <taxon>Scenedesmaceae</taxon>
        <taxon>Tetradesmus</taxon>
    </lineage>
</organism>
<keyword evidence="6 8" id="KW-0472">Membrane</keyword>
<feature type="transmembrane region" description="Helical" evidence="8">
    <location>
        <begin position="111"/>
        <end position="134"/>
    </location>
</feature>
<keyword evidence="11" id="KW-1185">Reference proteome</keyword>
<dbReference type="PANTHER" id="PTHR23500">
    <property type="entry name" value="SOLUTE CARRIER FAMILY 2, FACILITATED GLUCOSE TRANSPORTER"/>
    <property type="match status" value="1"/>
</dbReference>
<comment type="subcellular location">
    <subcellularLocation>
        <location evidence="1">Membrane</location>
        <topology evidence="1">Multi-pass membrane protein</topology>
    </subcellularLocation>
</comment>
<dbReference type="EMBL" id="CP126212">
    <property type="protein sequence ID" value="WIA13886.1"/>
    <property type="molecule type" value="Genomic_DNA"/>
</dbReference>
<feature type="transmembrane region" description="Helical" evidence="8">
    <location>
        <begin position="78"/>
        <end position="99"/>
    </location>
</feature>
<keyword evidence="4 8" id="KW-0812">Transmembrane</keyword>
<feature type="transmembrane region" description="Helical" evidence="8">
    <location>
        <begin position="452"/>
        <end position="474"/>
    </location>
</feature>
<feature type="transmembrane region" description="Helical" evidence="8">
    <location>
        <begin position="172"/>
        <end position="189"/>
    </location>
</feature>
<feature type="region of interest" description="Disordered" evidence="7">
    <location>
        <begin position="509"/>
        <end position="529"/>
    </location>
</feature>
<protein>
    <recommendedName>
        <fullName evidence="9">Major facilitator superfamily (MFS) profile domain-containing protein</fullName>
    </recommendedName>
</protein>
<feature type="transmembrane region" description="Helical" evidence="8">
    <location>
        <begin position="195"/>
        <end position="218"/>
    </location>
</feature>
<reference evidence="10 11" key="1">
    <citation type="submission" date="2023-05" db="EMBL/GenBank/DDBJ databases">
        <title>A 100% complete, gapless, phased diploid assembly of the Scenedesmus obliquus UTEX 3031 genome.</title>
        <authorList>
            <person name="Biondi T.C."/>
            <person name="Hanschen E.R."/>
            <person name="Kwon T."/>
            <person name="Eng W."/>
            <person name="Kruse C.P.S."/>
            <person name="Koehler S.I."/>
            <person name="Kunde Y."/>
            <person name="Gleasner C.D."/>
            <person name="You Mak K.T."/>
            <person name="Polle J."/>
            <person name="Hovde B.T."/>
            <person name="Starkenburg S.R."/>
        </authorList>
    </citation>
    <scope>NUCLEOTIDE SEQUENCE [LARGE SCALE GENOMIC DNA]</scope>
    <source>
        <strain evidence="10 11">DOE0152z</strain>
    </source>
</reference>
<dbReference type="Proteomes" id="UP001244341">
    <property type="component" value="Chromosome 5b"/>
</dbReference>
<feature type="transmembrane region" description="Helical" evidence="8">
    <location>
        <begin position="12"/>
        <end position="31"/>
    </location>
</feature>
<accession>A0ABY8TXM5</accession>
<dbReference type="PROSITE" id="PS50850">
    <property type="entry name" value="MFS"/>
    <property type="match status" value="1"/>
</dbReference>
<dbReference type="Pfam" id="PF00083">
    <property type="entry name" value="Sugar_tr"/>
    <property type="match status" value="1"/>
</dbReference>